<evidence type="ECO:0000259" key="4">
    <source>
        <dbReference type="SMART" id="SM00560"/>
    </source>
</evidence>
<comment type="caution">
    <text evidence="5">The sequence shown here is derived from an EMBL/GenBank/DDBJ whole genome shotgun (WGS) entry which is preliminary data.</text>
</comment>
<dbReference type="InterPro" id="IPR013320">
    <property type="entry name" value="ConA-like_dom_sf"/>
</dbReference>
<dbReference type="Pfam" id="PF13385">
    <property type="entry name" value="Laminin_G_3"/>
    <property type="match status" value="2"/>
</dbReference>
<dbReference type="EMBL" id="AZHW01000870">
    <property type="protein sequence ID" value="ETW95795.1"/>
    <property type="molecule type" value="Genomic_DNA"/>
</dbReference>
<dbReference type="InterPro" id="IPR014917">
    <property type="entry name" value="DUF1800"/>
</dbReference>
<dbReference type="SUPFAM" id="SSF49899">
    <property type="entry name" value="Concanavalin A-like lectins/glucanases"/>
    <property type="match status" value="2"/>
</dbReference>
<dbReference type="Gene3D" id="2.60.120.200">
    <property type="match status" value="2"/>
</dbReference>
<organism evidence="5 6">
    <name type="scientific">Entotheonella factor</name>
    <dbReference type="NCBI Taxonomy" id="1429438"/>
    <lineage>
        <taxon>Bacteria</taxon>
        <taxon>Pseudomonadati</taxon>
        <taxon>Nitrospinota/Tectimicrobiota group</taxon>
        <taxon>Candidatus Tectimicrobiota</taxon>
        <taxon>Candidatus Entotheonellia</taxon>
        <taxon>Candidatus Entotheonellales</taxon>
        <taxon>Candidatus Entotheonellaceae</taxon>
        <taxon>Candidatus Entotheonella</taxon>
    </lineage>
</organism>
<feature type="domain" description="LamG-like jellyroll fold" evidence="4">
    <location>
        <begin position="321"/>
        <end position="471"/>
    </location>
</feature>
<sequence length="1037" mass="116358">MDNASWLEPSNSQGAVDLPNTSGAEPHGTWMNPRLSSPPLVPAIPSQIGTCGYAQVDGRESYIDAGNPDLGLTNQVTVMAWIRWDIDPATGNPGASLVSLGSDSWRDDGQFWLQHHRWRNRFTFVVRTDRGKRRLTAPRLYQPVPGRWYHLAGVYDGQWMKLYVDGQLVRQRKHQGNFKHQDTYQLLAGRRLYRWWNYRWSSRYFHGSIDEIRIYKQALSGTEVQQAMHTRRDCAPEFADYQPSSPEPVMALHMDEAAWNGVAGEVVDSSDNAFHGVAVNGATTGRDEPALPGDPGTHAYGEFDGQSQYLDMGSPDLDLHHQVTVMAWARLDIDPATGRRKMFLISTSQGNRFRNGPFQLLYQLTRHGKSRFAFTVHTEQKRRWVFSKTEPQRGVWYHLAGVYDGHHIRLYVNGVQEGMRPQYGALPTDQSTRLSMACMAQSRSQAQPCYRGMLSGKLDEVHIFRTALSPGDILVLRDARHPGVEDATPPEVIIHEADGIANTFEEDGFLLRGTVHDDHDIASMELTLSDASGEVLRQRVDFSAGGHWAVWVDGSLLTAGQPLHVSLEVIDGAGNRRHLTQTVSVAPTDNRARQLVNRLTFGATVSLLNTVNQLGADAYLQQQLQPQSIPADDFDIFIDAFEPVLTKDDLQVYMLMRAMHSPRQLQEVMTAFWDNHFNTDINKHGNVDYEFYENRAFRQHALGRFRDLLAISAKSPAMLIYLDSVANIKGEPNENYARELMELHTMGVDGGYSQRDVEEVAKVFTGWQVRSGAPTFEDAFFFNAAQHDASDKEVLGQTIPGGGVEEGEALLDLLAAHPSTAWFICHKLAVLLVQDLPRDALILGCADVFLAAKDRDDQMAQVVQYFTTSPDFNDPKAYRSKIVTPLEFVVRTVRGLGAVSEGGDLPGELRRLGQRLFEFPVPTGYGETGDDWLNSNQLLERMRFVNRMAFNTPGGNRSTTDPMTFCRAYGYETSEAIVSFWFRLMFGTNPSTLERRTALDVLTDQGTQTFDIAAADADTKLRRLVGTVLSFPGYHYQ</sequence>
<keyword evidence="1" id="KW-0732">Signal</keyword>
<feature type="domain" description="LamG-like jellyroll fold" evidence="4">
    <location>
        <begin position="74"/>
        <end position="222"/>
    </location>
</feature>
<dbReference type="InterPro" id="IPR043543">
    <property type="entry name" value="PAPPA/PAPPA2"/>
</dbReference>
<evidence type="ECO:0000313" key="5">
    <source>
        <dbReference type="EMBL" id="ETW95795.1"/>
    </source>
</evidence>
<dbReference type="GO" id="GO:0005615">
    <property type="term" value="C:extracellular space"/>
    <property type="evidence" value="ECO:0007669"/>
    <property type="project" value="TreeGrafter"/>
</dbReference>
<dbReference type="PATRIC" id="fig|1429438.4.peg.5555"/>
<dbReference type="GO" id="GO:0007166">
    <property type="term" value="P:cell surface receptor signaling pathway"/>
    <property type="evidence" value="ECO:0007669"/>
    <property type="project" value="TreeGrafter"/>
</dbReference>
<feature type="region of interest" description="Disordered" evidence="3">
    <location>
        <begin position="1"/>
        <end position="38"/>
    </location>
</feature>
<evidence type="ECO:0000313" key="6">
    <source>
        <dbReference type="Proteomes" id="UP000019141"/>
    </source>
</evidence>
<dbReference type="PANTHER" id="PTHR46130">
    <property type="entry name" value="LAMGL DOMAIN-CONTAINING PROTEIN"/>
    <property type="match status" value="1"/>
</dbReference>
<proteinExistence type="predicted"/>
<name>W4LDP2_ENTF1</name>
<reference evidence="5 6" key="1">
    <citation type="journal article" date="2014" name="Nature">
        <title>An environmental bacterial taxon with a large and distinct metabolic repertoire.</title>
        <authorList>
            <person name="Wilson M.C."/>
            <person name="Mori T."/>
            <person name="Ruckert C."/>
            <person name="Uria A.R."/>
            <person name="Helf M.J."/>
            <person name="Takada K."/>
            <person name="Gernert C."/>
            <person name="Steffens U.A."/>
            <person name="Heycke N."/>
            <person name="Schmitt S."/>
            <person name="Rinke C."/>
            <person name="Helfrich E.J."/>
            <person name="Brachmann A.O."/>
            <person name="Gurgui C."/>
            <person name="Wakimoto T."/>
            <person name="Kracht M."/>
            <person name="Crusemann M."/>
            <person name="Hentschel U."/>
            <person name="Abe I."/>
            <person name="Matsunaga S."/>
            <person name="Kalinowski J."/>
            <person name="Takeyama H."/>
            <person name="Piel J."/>
        </authorList>
    </citation>
    <scope>NUCLEOTIDE SEQUENCE [LARGE SCALE GENOMIC DNA]</scope>
    <source>
        <strain evidence="6">TSY1</strain>
    </source>
</reference>
<dbReference type="Pfam" id="PF08811">
    <property type="entry name" value="DUF1800"/>
    <property type="match status" value="1"/>
</dbReference>
<evidence type="ECO:0000256" key="3">
    <source>
        <dbReference type="SAM" id="MobiDB-lite"/>
    </source>
</evidence>
<gene>
    <name evidence="5" type="ORF">ETSY1_29175</name>
</gene>
<dbReference type="SMART" id="SM00560">
    <property type="entry name" value="LamGL"/>
    <property type="match status" value="2"/>
</dbReference>
<evidence type="ECO:0000256" key="1">
    <source>
        <dbReference type="ARBA" id="ARBA00022729"/>
    </source>
</evidence>
<protein>
    <recommendedName>
        <fullName evidence="4">LamG-like jellyroll fold domain-containing protein</fullName>
    </recommendedName>
</protein>
<accession>W4LDP2</accession>
<dbReference type="PANTHER" id="PTHR46130:SF3">
    <property type="entry name" value="CHROMOSOME UNDETERMINED SCAFFOLD_33, WHOLE GENOME SHOTGUN SEQUENCE"/>
    <property type="match status" value="1"/>
</dbReference>
<dbReference type="InterPro" id="IPR006558">
    <property type="entry name" value="LamG-like"/>
</dbReference>
<keyword evidence="2" id="KW-1015">Disulfide bond</keyword>
<feature type="compositionally biased region" description="Polar residues" evidence="3">
    <location>
        <begin position="8"/>
        <end position="23"/>
    </location>
</feature>
<dbReference type="Proteomes" id="UP000019141">
    <property type="component" value="Unassembled WGS sequence"/>
</dbReference>
<dbReference type="HOGENOM" id="CLU_293144_0_0_7"/>
<dbReference type="GO" id="GO:0006508">
    <property type="term" value="P:proteolysis"/>
    <property type="evidence" value="ECO:0007669"/>
    <property type="project" value="TreeGrafter"/>
</dbReference>
<dbReference type="AlphaFoldDB" id="W4LDP2"/>
<evidence type="ECO:0000256" key="2">
    <source>
        <dbReference type="ARBA" id="ARBA00023157"/>
    </source>
</evidence>
<keyword evidence="6" id="KW-1185">Reference proteome</keyword>
<dbReference type="GO" id="GO:0004222">
    <property type="term" value="F:metalloendopeptidase activity"/>
    <property type="evidence" value="ECO:0007669"/>
    <property type="project" value="TreeGrafter"/>
</dbReference>